<name>A0AAW1DV27_ZOAVI</name>
<proteinExistence type="predicted"/>
<feature type="compositionally biased region" description="Basic and acidic residues" evidence="1">
    <location>
        <begin position="79"/>
        <end position="89"/>
    </location>
</feature>
<accession>A0AAW1DV27</accession>
<keyword evidence="3" id="KW-1185">Reference proteome</keyword>
<feature type="compositionally biased region" description="Acidic residues" evidence="1">
    <location>
        <begin position="23"/>
        <end position="32"/>
    </location>
</feature>
<feature type="region of interest" description="Disordered" evidence="1">
    <location>
        <begin position="1"/>
        <end position="89"/>
    </location>
</feature>
<dbReference type="AlphaFoldDB" id="A0AAW1DV27"/>
<feature type="compositionally biased region" description="Low complexity" evidence="1">
    <location>
        <begin position="41"/>
        <end position="55"/>
    </location>
</feature>
<evidence type="ECO:0000313" key="2">
    <source>
        <dbReference type="EMBL" id="KAK9514136.1"/>
    </source>
</evidence>
<comment type="caution">
    <text evidence="2">The sequence shown here is derived from an EMBL/GenBank/DDBJ whole genome shotgun (WGS) entry which is preliminary data.</text>
</comment>
<dbReference type="Proteomes" id="UP001488805">
    <property type="component" value="Unassembled WGS sequence"/>
</dbReference>
<reference evidence="2 3" key="1">
    <citation type="journal article" date="2024" name="Genome Biol. Evol.">
        <title>Chromosome-level genome assembly of the viviparous eelpout Zoarces viviparus.</title>
        <authorList>
            <person name="Fuhrmann N."/>
            <person name="Brasseur M.V."/>
            <person name="Bakowski C.E."/>
            <person name="Podsiadlowski L."/>
            <person name="Prost S."/>
            <person name="Krehenwinkel H."/>
            <person name="Mayer C."/>
        </authorList>
    </citation>
    <scope>NUCLEOTIDE SEQUENCE [LARGE SCALE GENOMIC DNA]</scope>
    <source>
        <strain evidence="2">NO-MEL_2022_Ind0_liver</strain>
    </source>
</reference>
<feature type="compositionally biased region" description="Basic and acidic residues" evidence="1">
    <location>
        <begin position="59"/>
        <end position="70"/>
    </location>
</feature>
<dbReference type="EMBL" id="JBCEZU010000597">
    <property type="protein sequence ID" value="KAK9514136.1"/>
    <property type="molecule type" value="Genomic_DNA"/>
</dbReference>
<sequence length="89" mass="9575">MTQPGERGRMHAGEDEKAKTVVEEEEEEEEEEGGRGEKGRAGPPLLPASQPALSAKLHRLLDGAESKTETMPHPAAPAIDKDQSDEGMD</sequence>
<gene>
    <name evidence="2" type="ORF">VZT92_027625</name>
</gene>
<evidence type="ECO:0000256" key="1">
    <source>
        <dbReference type="SAM" id="MobiDB-lite"/>
    </source>
</evidence>
<protein>
    <submittedName>
        <fullName evidence="2">Uncharacterized protein</fullName>
    </submittedName>
</protein>
<evidence type="ECO:0000313" key="3">
    <source>
        <dbReference type="Proteomes" id="UP001488805"/>
    </source>
</evidence>
<feature type="compositionally biased region" description="Basic and acidic residues" evidence="1">
    <location>
        <begin position="1"/>
        <end position="22"/>
    </location>
</feature>
<organism evidence="2 3">
    <name type="scientific">Zoarces viviparus</name>
    <name type="common">Viviparous eelpout</name>
    <name type="synonym">Blennius viviparus</name>
    <dbReference type="NCBI Taxonomy" id="48416"/>
    <lineage>
        <taxon>Eukaryota</taxon>
        <taxon>Metazoa</taxon>
        <taxon>Chordata</taxon>
        <taxon>Craniata</taxon>
        <taxon>Vertebrata</taxon>
        <taxon>Euteleostomi</taxon>
        <taxon>Actinopterygii</taxon>
        <taxon>Neopterygii</taxon>
        <taxon>Teleostei</taxon>
        <taxon>Neoteleostei</taxon>
        <taxon>Acanthomorphata</taxon>
        <taxon>Eupercaria</taxon>
        <taxon>Perciformes</taxon>
        <taxon>Cottioidei</taxon>
        <taxon>Zoarcales</taxon>
        <taxon>Zoarcidae</taxon>
        <taxon>Zoarcinae</taxon>
        <taxon>Zoarces</taxon>
    </lineage>
</organism>